<accession>A0A8H6EFT5</accession>
<protein>
    <submittedName>
        <fullName evidence="1">Uncharacterized protein</fullName>
    </submittedName>
</protein>
<dbReference type="Proteomes" id="UP000531561">
    <property type="component" value="Unassembled WGS sequence"/>
</dbReference>
<evidence type="ECO:0000313" key="1">
    <source>
        <dbReference type="EMBL" id="KAF5870558.1"/>
    </source>
</evidence>
<evidence type="ECO:0000313" key="2">
    <source>
        <dbReference type="Proteomes" id="UP000531561"/>
    </source>
</evidence>
<keyword evidence="2" id="KW-1185">Reference proteome</keyword>
<gene>
    <name evidence="1" type="ORF">Bfra_009946</name>
</gene>
<reference evidence="1 2" key="1">
    <citation type="journal article" date="2020" name="Phytopathology">
        <title>A high-quality genome resource of Botrytis fragariae, a new and rapidly spreading fungal pathogen causing strawberry gray mold in the U.S.A.</title>
        <authorList>
            <person name="Wu Y."/>
            <person name="Saski C.A."/>
            <person name="Schnabel G."/>
            <person name="Xiao S."/>
            <person name="Hu M."/>
        </authorList>
    </citation>
    <scope>NUCLEOTIDE SEQUENCE [LARGE SCALE GENOMIC DNA]</scope>
    <source>
        <strain evidence="1 2">BVB16</strain>
    </source>
</reference>
<sequence length="68" mass="8184">MMRWITRKVGKMEIFHPNFYEHGGLATAQCFDPYGKKKQIEPPINARNGEKLACEEYLGRERYRFRIY</sequence>
<comment type="caution">
    <text evidence="1">The sequence shown here is derived from an EMBL/GenBank/DDBJ whole genome shotgun (WGS) entry which is preliminary data.</text>
</comment>
<dbReference type="AlphaFoldDB" id="A0A8H6EFT5"/>
<organism evidence="1 2">
    <name type="scientific">Botrytis fragariae</name>
    <dbReference type="NCBI Taxonomy" id="1964551"/>
    <lineage>
        <taxon>Eukaryota</taxon>
        <taxon>Fungi</taxon>
        <taxon>Dikarya</taxon>
        <taxon>Ascomycota</taxon>
        <taxon>Pezizomycotina</taxon>
        <taxon>Leotiomycetes</taxon>
        <taxon>Helotiales</taxon>
        <taxon>Sclerotiniaceae</taxon>
        <taxon>Botrytis</taxon>
    </lineage>
</organism>
<dbReference type="GeneID" id="59263974"/>
<name>A0A8H6EFT5_9HELO</name>
<dbReference type="EMBL" id="JABFCT010000014">
    <property type="protein sequence ID" value="KAF5870558.1"/>
    <property type="molecule type" value="Genomic_DNA"/>
</dbReference>
<proteinExistence type="predicted"/>
<dbReference type="RefSeq" id="XP_037189505.1">
    <property type="nucleotide sequence ID" value="XM_037340282.1"/>
</dbReference>